<accession>A0AAD7D5C9</accession>
<evidence type="ECO:0000313" key="1">
    <source>
        <dbReference type="EMBL" id="KAJ7679904.1"/>
    </source>
</evidence>
<dbReference type="CDD" id="cd09276">
    <property type="entry name" value="Rnase_HI_RT_non_LTR"/>
    <property type="match status" value="1"/>
</dbReference>
<feature type="non-terminal residue" evidence="1">
    <location>
        <position position="134"/>
    </location>
</feature>
<reference evidence="1" key="1">
    <citation type="submission" date="2023-03" db="EMBL/GenBank/DDBJ databases">
        <title>Massive genome expansion in bonnet fungi (Mycena s.s.) driven by repeated elements and novel gene families across ecological guilds.</title>
        <authorList>
            <consortium name="Lawrence Berkeley National Laboratory"/>
            <person name="Harder C.B."/>
            <person name="Miyauchi S."/>
            <person name="Viragh M."/>
            <person name="Kuo A."/>
            <person name="Thoen E."/>
            <person name="Andreopoulos B."/>
            <person name="Lu D."/>
            <person name="Skrede I."/>
            <person name="Drula E."/>
            <person name="Henrissat B."/>
            <person name="Morin E."/>
            <person name="Kohler A."/>
            <person name="Barry K."/>
            <person name="LaButti K."/>
            <person name="Morin E."/>
            <person name="Salamov A."/>
            <person name="Lipzen A."/>
            <person name="Mereny Z."/>
            <person name="Hegedus B."/>
            <person name="Baldrian P."/>
            <person name="Stursova M."/>
            <person name="Weitz H."/>
            <person name="Taylor A."/>
            <person name="Grigoriev I.V."/>
            <person name="Nagy L.G."/>
            <person name="Martin F."/>
            <person name="Kauserud H."/>
        </authorList>
    </citation>
    <scope>NUCLEOTIDE SEQUENCE</scope>
    <source>
        <strain evidence="1">CBHHK067</strain>
    </source>
</reference>
<gene>
    <name evidence="1" type="ORF">B0H17DRAFT_864342</name>
</gene>
<dbReference type="SUPFAM" id="SSF53098">
    <property type="entry name" value="Ribonuclease H-like"/>
    <property type="match status" value="1"/>
</dbReference>
<dbReference type="Proteomes" id="UP001221757">
    <property type="component" value="Unassembled WGS sequence"/>
</dbReference>
<evidence type="ECO:0000313" key="2">
    <source>
        <dbReference type="Proteomes" id="UP001221757"/>
    </source>
</evidence>
<sequence>EHTVFEAEVTGIILALDIIKSTPRLTSADIFMDCQPAITASASPKSQPGQHLLTIFHTELRRLRTARTTLCLRIHWVPAHVRIAGNKEVDACTKDDARGANTPFTLCLRGLDPPLPQSRAATIAAGAHAFRARW</sequence>
<dbReference type="EMBL" id="JARKIE010000126">
    <property type="protein sequence ID" value="KAJ7679904.1"/>
    <property type="molecule type" value="Genomic_DNA"/>
</dbReference>
<dbReference type="GO" id="GO:0003676">
    <property type="term" value="F:nucleic acid binding"/>
    <property type="evidence" value="ECO:0007669"/>
    <property type="project" value="InterPro"/>
</dbReference>
<feature type="non-terminal residue" evidence="1">
    <location>
        <position position="1"/>
    </location>
</feature>
<dbReference type="Gene3D" id="3.30.420.10">
    <property type="entry name" value="Ribonuclease H-like superfamily/Ribonuclease H"/>
    <property type="match status" value="1"/>
</dbReference>
<organism evidence="1 2">
    <name type="scientific">Mycena rosella</name>
    <name type="common">Pink bonnet</name>
    <name type="synonym">Agaricus rosellus</name>
    <dbReference type="NCBI Taxonomy" id="1033263"/>
    <lineage>
        <taxon>Eukaryota</taxon>
        <taxon>Fungi</taxon>
        <taxon>Dikarya</taxon>
        <taxon>Basidiomycota</taxon>
        <taxon>Agaricomycotina</taxon>
        <taxon>Agaricomycetes</taxon>
        <taxon>Agaricomycetidae</taxon>
        <taxon>Agaricales</taxon>
        <taxon>Marasmiineae</taxon>
        <taxon>Mycenaceae</taxon>
        <taxon>Mycena</taxon>
    </lineage>
</organism>
<protein>
    <recommendedName>
        <fullName evidence="3">RNase H type-1 domain-containing protein</fullName>
    </recommendedName>
</protein>
<dbReference type="InterPro" id="IPR012337">
    <property type="entry name" value="RNaseH-like_sf"/>
</dbReference>
<keyword evidence="2" id="KW-1185">Reference proteome</keyword>
<evidence type="ECO:0008006" key="3">
    <source>
        <dbReference type="Google" id="ProtNLM"/>
    </source>
</evidence>
<name>A0AAD7D5C9_MYCRO</name>
<comment type="caution">
    <text evidence="1">The sequence shown here is derived from an EMBL/GenBank/DDBJ whole genome shotgun (WGS) entry which is preliminary data.</text>
</comment>
<dbReference type="InterPro" id="IPR036397">
    <property type="entry name" value="RNaseH_sf"/>
</dbReference>
<dbReference type="AlphaFoldDB" id="A0AAD7D5C9"/>
<proteinExistence type="predicted"/>